<accession>A0A6V7QZ26</accession>
<dbReference type="InterPro" id="IPR001357">
    <property type="entry name" value="BRCT_dom"/>
</dbReference>
<dbReference type="Gene3D" id="3.40.50.10190">
    <property type="entry name" value="BRCT domain"/>
    <property type="match status" value="1"/>
</dbReference>
<organism evidence="2">
    <name type="scientific">Ananas comosus var. bracteatus</name>
    <name type="common">red pineapple</name>
    <dbReference type="NCBI Taxonomy" id="296719"/>
    <lineage>
        <taxon>Eukaryota</taxon>
        <taxon>Viridiplantae</taxon>
        <taxon>Streptophyta</taxon>
        <taxon>Embryophyta</taxon>
        <taxon>Tracheophyta</taxon>
        <taxon>Spermatophyta</taxon>
        <taxon>Magnoliopsida</taxon>
        <taxon>Liliopsida</taxon>
        <taxon>Poales</taxon>
        <taxon>Bromeliaceae</taxon>
        <taxon>Bromelioideae</taxon>
        <taxon>Ananas</taxon>
    </lineage>
</organism>
<feature type="domain" description="BRCT" evidence="1">
    <location>
        <begin position="41"/>
        <end position="89"/>
    </location>
</feature>
<dbReference type="PROSITE" id="PS50172">
    <property type="entry name" value="BRCT"/>
    <property type="match status" value="1"/>
</dbReference>
<dbReference type="PANTHER" id="PTHR47776:SF2">
    <property type="entry name" value="RING-TYPE E3 UBIQUITIN TRANSFERASE BRCA1"/>
    <property type="match status" value="1"/>
</dbReference>
<proteinExistence type="predicted"/>
<dbReference type="PANTHER" id="PTHR47776">
    <property type="entry name" value="F5A8.9 PROTEIN"/>
    <property type="match status" value="1"/>
</dbReference>
<evidence type="ECO:0000313" key="2">
    <source>
        <dbReference type="EMBL" id="CAD1848197.1"/>
    </source>
</evidence>
<dbReference type="Pfam" id="PF12738">
    <property type="entry name" value="PTCB-BRCT"/>
    <property type="match status" value="1"/>
</dbReference>
<dbReference type="InterPro" id="IPR036420">
    <property type="entry name" value="BRCT_dom_sf"/>
</dbReference>
<dbReference type="SUPFAM" id="SSF52113">
    <property type="entry name" value="BRCT domain"/>
    <property type="match status" value="1"/>
</dbReference>
<evidence type="ECO:0000259" key="1">
    <source>
        <dbReference type="PROSITE" id="PS50172"/>
    </source>
</evidence>
<protein>
    <recommendedName>
        <fullName evidence="1">BRCT domain-containing protein</fullName>
    </recommendedName>
</protein>
<gene>
    <name evidence="2" type="ORF">CB5_LOCUS31408</name>
</gene>
<name>A0A6V7QZ26_ANACO</name>
<reference evidence="2" key="1">
    <citation type="submission" date="2020-07" db="EMBL/GenBank/DDBJ databases">
        <authorList>
            <person name="Lin J."/>
        </authorList>
    </citation>
    <scope>NUCLEOTIDE SEQUENCE</scope>
</reference>
<sequence>MEPDDLEDDDSPHRSKDSAICPVRGMESVIATVSGYHGTERSTTHLVCWQFEGKKYNIARRIGAHIVSHRWLEDCLKEGKRISEGPYTKKSGKEAGPISWELPIFPDTHQKKRCIVNREWDAFPAFSSSPDCLKEGKVDATRPEMGV</sequence>
<dbReference type="AlphaFoldDB" id="A0A6V7QZ26"/>
<dbReference type="EMBL" id="CAJEUB010000072">
    <property type="protein sequence ID" value="CAD1848197.1"/>
    <property type="molecule type" value="Genomic_DNA"/>
</dbReference>